<evidence type="ECO:0000256" key="3">
    <source>
        <dbReference type="ARBA" id="ARBA00022837"/>
    </source>
</evidence>
<sequence>MPNSLFLPTMLIDRISRPASLGEQPQAQVLPPALPSTLRRFRRGALLLCGLLLLGGAAEAEDIQSPNKQFTLSVNVQEGGVPTYSLTYKGRPVLKTSRLGLDLKNTTALTSGFTQTSAERRTFDETWQPVWGESKNIRNHYNELAVTLTQAQTNRVMRVRFRVFDDGLGFRYEFPQQKGLDYFTIKEERTQFALAGDHKAFWLPGDYDTQEYSTVTSRLSEVRGLMKAATTPNASQTPFSPTGVQTPLMLKSQDGLYINIHEAALIDYSAMHLELDDKNMVLESHLTPDAVGDKGLLQTPANSPWRTVIVSDKAGDILLSKLVLNLNEPTKFKDVSWIKPVKYVGVWWEMITGKSTWSYTNQDNIKLDSIDYRKVKPNGTHAANTAHVKEYIDFAAKHGLDGVLVEGWNTGWEDWFGKHKDYVFDFVTPYPDFDVQELSRYAASKNMKLIMHHETSGSVRNYERHLDTAFQFMNKYGYNAVKTGYVGDIVPLGHKHYDQWMINHYNYVLEKAAKYNIMVNGHEAVRPTGLSRTYPNLIGNEAARGTEYESFGGNNADHTTILPFTRLIGGPMDYTPGIFQTRISTFNPQNNSFVHSTLARQLALYVTMYSPLQMAADMIEHYNQHLDAFQFIKDVAVDWDDTRVLEAEPGDYITYARKAKGSPNWFVGSTCDERGRTSKIDLSFLEPGKKYVATIYADKKDAHYEKNPQAYQIRKQNVTSKTKLSQYCAPGGGYAISLMEAK</sequence>
<dbReference type="Pfam" id="PF14508">
    <property type="entry name" value="GH97_N"/>
    <property type="match status" value="1"/>
</dbReference>
<name>A0A7W9T3U0_9BACT</name>
<evidence type="ECO:0000256" key="2">
    <source>
        <dbReference type="ARBA" id="ARBA00011245"/>
    </source>
</evidence>
<dbReference type="PANTHER" id="PTHR35803:SF1">
    <property type="entry name" value="GLUCAN 1,4-ALPHA-GLUCOSIDASE SUSB"/>
    <property type="match status" value="1"/>
</dbReference>
<dbReference type="PANTHER" id="PTHR35803">
    <property type="entry name" value="GLUCAN 1,4-ALPHA-GLUCOSIDASE SUSB-RELATED"/>
    <property type="match status" value="1"/>
</dbReference>
<evidence type="ECO:0008006" key="9">
    <source>
        <dbReference type="Google" id="ProtNLM"/>
    </source>
</evidence>
<protein>
    <recommendedName>
        <fullName evidence="9">Glycoside hydrolase family 97 protein</fullName>
    </recommendedName>
</protein>
<keyword evidence="3" id="KW-0106">Calcium</keyword>
<organism evidence="7 8">
    <name type="scientific">Hymenobacter luteus</name>
    <dbReference type="NCBI Taxonomy" id="1411122"/>
    <lineage>
        <taxon>Bacteria</taxon>
        <taxon>Pseudomonadati</taxon>
        <taxon>Bacteroidota</taxon>
        <taxon>Cytophagia</taxon>
        <taxon>Cytophagales</taxon>
        <taxon>Hymenobacteraceae</taxon>
        <taxon>Hymenobacter</taxon>
    </lineage>
</organism>
<dbReference type="Gene3D" id="3.20.20.70">
    <property type="entry name" value="Aldolase class I"/>
    <property type="match status" value="1"/>
</dbReference>
<evidence type="ECO:0000259" key="4">
    <source>
        <dbReference type="Pfam" id="PF10566"/>
    </source>
</evidence>
<feature type="domain" description="Glycosyl-hydrolase 97 N-terminal" evidence="5">
    <location>
        <begin position="63"/>
        <end position="329"/>
    </location>
</feature>
<dbReference type="InterPro" id="IPR019563">
    <property type="entry name" value="GH97_catalytic"/>
</dbReference>
<dbReference type="InterPro" id="IPR014718">
    <property type="entry name" value="GH-type_carb-bd"/>
</dbReference>
<dbReference type="SUPFAM" id="SSF51445">
    <property type="entry name" value="(Trans)glycosidases"/>
    <property type="match status" value="1"/>
</dbReference>
<dbReference type="GO" id="GO:0030246">
    <property type="term" value="F:carbohydrate binding"/>
    <property type="evidence" value="ECO:0007669"/>
    <property type="project" value="InterPro"/>
</dbReference>
<keyword evidence="8" id="KW-1185">Reference proteome</keyword>
<dbReference type="Gene3D" id="2.70.98.10">
    <property type="match status" value="1"/>
</dbReference>
<evidence type="ECO:0000256" key="1">
    <source>
        <dbReference type="ARBA" id="ARBA00001913"/>
    </source>
</evidence>
<dbReference type="InterPro" id="IPR052720">
    <property type="entry name" value="Glycosyl_hydrolase_97"/>
</dbReference>
<dbReference type="EMBL" id="JACHGG010000003">
    <property type="protein sequence ID" value="MBB6059944.1"/>
    <property type="molecule type" value="Genomic_DNA"/>
</dbReference>
<comment type="cofactor">
    <cofactor evidence="1">
        <name>Ca(2+)</name>
        <dbReference type="ChEBI" id="CHEBI:29108"/>
    </cofactor>
</comment>
<dbReference type="InterPro" id="IPR013785">
    <property type="entry name" value="Aldolase_TIM"/>
</dbReference>
<accession>A0A7W9T3U0</accession>
<comment type="caution">
    <text evidence="7">The sequence shown here is derived from an EMBL/GenBank/DDBJ whole genome shotgun (WGS) entry which is preliminary data.</text>
</comment>
<feature type="domain" description="Glycosyl-hydrolase 97 catalytic" evidence="4">
    <location>
        <begin position="347"/>
        <end position="543"/>
    </location>
</feature>
<dbReference type="FunFam" id="3.20.20.70:FF:000220">
    <property type="entry name" value="Glucan 1,4-alpha-glucosidase SusB"/>
    <property type="match status" value="1"/>
</dbReference>
<evidence type="ECO:0000313" key="7">
    <source>
        <dbReference type="EMBL" id="MBB6059944.1"/>
    </source>
</evidence>
<gene>
    <name evidence="7" type="ORF">HNQ93_002804</name>
</gene>
<dbReference type="InterPro" id="IPR017853">
    <property type="entry name" value="GH"/>
</dbReference>
<dbReference type="RefSeq" id="WP_246398996.1">
    <property type="nucleotide sequence ID" value="NZ_JACHGG010000003.1"/>
</dbReference>
<feature type="domain" description="Glycosyl-hydrolase 97 C-terminal oligomerisation" evidence="6">
    <location>
        <begin position="638"/>
        <end position="738"/>
    </location>
</feature>
<dbReference type="Pfam" id="PF10566">
    <property type="entry name" value="Glyco_hydro_97"/>
    <property type="match status" value="1"/>
</dbReference>
<evidence type="ECO:0000259" key="5">
    <source>
        <dbReference type="Pfam" id="PF14508"/>
    </source>
</evidence>
<evidence type="ECO:0000313" key="8">
    <source>
        <dbReference type="Proteomes" id="UP000532746"/>
    </source>
</evidence>
<dbReference type="Proteomes" id="UP000532746">
    <property type="component" value="Unassembled WGS sequence"/>
</dbReference>
<comment type="subunit">
    <text evidence="2">Monomer.</text>
</comment>
<dbReference type="AlphaFoldDB" id="A0A7W9T3U0"/>
<reference evidence="7 8" key="1">
    <citation type="submission" date="2020-08" db="EMBL/GenBank/DDBJ databases">
        <title>Genomic Encyclopedia of Type Strains, Phase IV (KMG-IV): sequencing the most valuable type-strain genomes for metagenomic binning, comparative biology and taxonomic classification.</title>
        <authorList>
            <person name="Goeker M."/>
        </authorList>
    </citation>
    <scope>NUCLEOTIDE SEQUENCE [LARGE SCALE GENOMIC DNA]</scope>
    <source>
        <strain evidence="7 8">DSM 26718</strain>
    </source>
</reference>
<dbReference type="Pfam" id="PF14509">
    <property type="entry name" value="GH97_C"/>
    <property type="match status" value="1"/>
</dbReference>
<evidence type="ECO:0000259" key="6">
    <source>
        <dbReference type="Pfam" id="PF14509"/>
    </source>
</evidence>
<dbReference type="InterPro" id="IPR029486">
    <property type="entry name" value="GH97_N"/>
</dbReference>
<proteinExistence type="predicted"/>
<dbReference type="InterPro" id="IPR029483">
    <property type="entry name" value="GH97_C"/>
</dbReference>